<dbReference type="AlphaFoldDB" id="A0AAV8Y630"/>
<accession>A0AAV8Y630</accession>
<reference evidence="1" key="1">
    <citation type="journal article" date="2023" name="Insect Mol. Biol.">
        <title>Genome sequencing provides insights into the evolution of gene families encoding plant cell wall-degrading enzymes in longhorned beetles.</title>
        <authorList>
            <person name="Shin N.R."/>
            <person name="Okamura Y."/>
            <person name="Kirsch R."/>
            <person name="Pauchet Y."/>
        </authorList>
    </citation>
    <scope>NUCLEOTIDE SEQUENCE</scope>
    <source>
        <strain evidence="1">AMC_N1</strain>
    </source>
</reference>
<evidence type="ECO:0000313" key="2">
    <source>
        <dbReference type="Proteomes" id="UP001162162"/>
    </source>
</evidence>
<name>A0AAV8Y630_9CUCU</name>
<dbReference type="Proteomes" id="UP001162162">
    <property type="component" value="Unassembled WGS sequence"/>
</dbReference>
<comment type="caution">
    <text evidence="1">The sequence shown here is derived from an EMBL/GenBank/DDBJ whole genome shotgun (WGS) entry which is preliminary data.</text>
</comment>
<keyword evidence="2" id="KW-1185">Reference proteome</keyword>
<evidence type="ECO:0000313" key="1">
    <source>
        <dbReference type="EMBL" id="KAJ8946363.1"/>
    </source>
</evidence>
<proteinExistence type="predicted"/>
<organism evidence="1 2">
    <name type="scientific">Aromia moschata</name>
    <dbReference type="NCBI Taxonomy" id="1265417"/>
    <lineage>
        <taxon>Eukaryota</taxon>
        <taxon>Metazoa</taxon>
        <taxon>Ecdysozoa</taxon>
        <taxon>Arthropoda</taxon>
        <taxon>Hexapoda</taxon>
        <taxon>Insecta</taxon>
        <taxon>Pterygota</taxon>
        <taxon>Neoptera</taxon>
        <taxon>Endopterygota</taxon>
        <taxon>Coleoptera</taxon>
        <taxon>Polyphaga</taxon>
        <taxon>Cucujiformia</taxon>
        <taxon>Chrysomeloidea</taxon>
        <taxon>Cerambycidae</taxon>
        <taxon>Cerambycinae</taxon>
        <taxon>Callichromatini</taxon>
        <taxon>Aromia</taxon>
    </lineage>
</organism>
<dbReference type="EMBL" id="JAPWTK010000188">
    <property type="protein sequence ID" value="KAJ8946363.1"/>
    <property type="molecule type" value="Genomic_DNA"/>
</dbReference>
<gene>
    <name evidence="1" type="ORF">NQ318_010128</name>
</gene>
<protein>
    <submittedName>
        <fullName evidence="1">Uncharacterized protein</fullName>
    </submittedName>
</protein>
<sequence length="84" mass="9596">MSQKNPLRIGQLQFGNPEVSRVRKCGSLRNQTHGGETSIHDLATRYQCDVARCTLSQCSSLYGAMQQQAFYFISRKYVHDVQQK</sequence>